<dbReference type="EMBL" id="JABFUD020000005">
    <property type="protein sequence ID" value="KAI5079707.1"/>
    <property type="molecule type" value="Genomic_DNA"/>
</dbReference>
<feature type="transmembrane region" description="Helical" evidence="7">
    <location>
        <begin position="26"/>
        <end position="48"/>
    </location>
</feature>
<accession>A0A9D4V699</accession>
<proteinExistence type="inferred from homology"/>
<evidence type="ECO:0000256" key="6">
    <source>
        <dbReference type="ARBA" id="ARBA00023136"/>
    </source>
</evidence>
<keyword evidence="6 7" id="KW-0472">Membrane</keyword>
<evidence type="ECO:0000256" key="3">
    <source>
        <dbReference type="ARBA" id="ARBA00022448"/>
    </source>
</evidence>
<feature type="transmembrane region" description="Helical" evidence="7">
    <location>
        <begin position="114"/>
        <end position="133"/>
    </location>
</feature>
<keyword evidence="9" id="KW-1185">Reference proteome</keyword>
<keyword evidence="4 7" id="KW-0812">Transmembrane</keyword>
<evidence type="ECO:0008006" key="10">
    <source>
        <dbReference type="Google" id="ProtNLM"/>
    </source>
</evidence>
<dbReference type="AlphaFoldDB" id="A0A9D4V699"/>
<evidence type="ECO:0000256" key="2">
    <source>
        <dbReference type="ARBA" id="ARBA00007863"/>
    </source>
</evidence>
<feature type="transmembrane region" description="Helical" evidence="7">
    <location>
        <begin position="238"/>
        <end position="259"/>
    </location>
</feature>
<comment type="subcellular location">
    <subcellularLocation>
        <location evidence="1">Membrane</location>
        <topology evidence="1">Multi-pass membrane protein</topology>
    </subcellularLocation>
</comment>
<dbReference type="InterPro" id="IPR037185">
    <property type="entry name" value="EmrE-like"/>
</dbReference>
<evidence type="ECO:0000256" key="7">
    <source>
        <dbReference type="SAM" id="Phobius"/>
    </source>
</evidence>
<dbReference type="Pfam" id="PF06027">
    <property type="entry name" value="SLC35F"/>
    <property type="match status" value="1"/>
</dbReference>
<dbReference type="InterPro" id="IPR052221">
    <property type="entry name" value="SLC35F_Transporter"/>
</dbReference>
<name>A0A9D4V699_ADICA</name>
<comment type="similarity">
    <text evidence="2">Belongs to the SLC35F solute transporter family.</text>
</comment>
<feature type="transmembrane region" description="Helical" evidence="7">
    <location>
        <begin position="139"/>
        <end position="158"/>
    </location>
</feature>
<protein>
    <recommendedName>
        <fullName evidence="10">Solute carrier family 35 member F1</fullName>
    </recommendedName>
</protein>
<keyword evidence="5 7" id="KW-1133">Transmembrane helix</keyword>
<feature type="transmembrane region" description="Helical" evidence="7">
    <location>
        <begin position="60"/>
        <end position="77"/>
    </location>
</feature>
<dbReference type="SUPFAM" id="SSF103481">
    <property type="entry name" value="Multidrug resistance efflux transporter EmrE"/>
    <property type="match status" value="1"/>
</dbReference>
<dbReference type="GO" id="GO:0016020">
    <property type="term" value="C:membrane"/>
    <property type="evidence" value="ECO:0007669"/>
    <property type="project" value="UniProtKB-SubCell"/>
</dbReference>
<evidence type="ECO:0000256" key="4">
    <source>
        <dbReference type="ARBA" id="ARBA00022692"/>
    </source>
</evidence>
<evidence type="ECO:0000256" key="5">
    <source>
        <dbReference type="ARBA" id="ARBA00022989"/>
    </source>
</evidence>
<dbReference type="GO" id="GO:0022857">
    <property type="term" value="F:transmembrane transporter activity"/>
    <property type="evidence" value="ECO:0007669"/>
    <property type="project" value="InterPro"/>
</dbReference>
<dbReference type="PANTHER" id="PTHR14233">
    <property type="entry name" value="DUF914-RELATED"/>
    <property type="match status" value="1"/>
</dbReference>
<dbReference type="PANTHER" id="PTHR14233:SF4">
    <property type="entry name" value="SOLUTE CARRIER FAMILY 35 MEMBER F2"/>
    <property type="match status" value="1"/>
</dbReference>
<dbReference type="OrthoDB" id="429955at2759"/>
<feature type="transmembrane region" description="Helical" evidence="7">
    <location>
        <begin position="293"/>
        <end position="311"/>
    </location>
</feature>
<organism evidence="8 9">
    <name type="scientific">Adiantum capillus-veneris</name>
    <name type="common">Maidenhair fern</name>
    <dbReference type="NCBI Taxonomy" id="13818"/>
    <lineage>
        <taxon>Eukaryota</taxon>
        <taxon>Viridiplantae</taxon>
        <taxon>Streptophyta</taxon>
        <taxon>Embryophyta</taxon>
        <taxon>Tracheophyta</taxon>
        <taxon>Polypodiopsida</taxon>
        <taxon>Polypodiidae</taxon>
        <taxon>Polypodiales</taxon>
        <taxon>Pteridineae</taxon>
        <taxon>Pteridaceae</taxon>
        <taxon>Vittarioideae</taxon>
        <taxon>Adiantum</taxon>
    </lineage>
</organism>
<evidence type="ECO:0000313" key="8">
    <source>
        <dbReference type="EMBL" id="KAI5079707.1"/>
    </source>
</evidence>
<gene>
    <name evidence="8" type="ORF">GOP47_0005186</name>
</gene>
<feature type="transmembrane region" description="Helical" evidence="7">
    <location>
        <begin position="207"/>
        <end position="226"/>
    </location>
</feature>
<keyword evidence="3" id="KW-0813">Transport</keyword>
<dbReference type="Proteomes" id="UP000886520">
    <property type="component" value="Chromosome 5"/>
</dbReference>
<evidence type="ECO:0000256" key="1">
    <source>
        <dbReference type="ARBA" id="ARBA00004141"/>
    </source>
</evidence>
<evidence type="ECO:0000313" key="9">
    <source>
        <dbReference type="Proteomes" id="UP000886520"/>
    </source>
</evidence>
<reference evidence="8 9" key="1">
    <citation type="submission" date="2021-01" db="EMBL/GenBank/DDBJ databases">
        <title>Adiantum capillus-veneris genome.</title>
        <authorList>
            <person name="Fang Y."/>
            <person name="Liao Q."/>
        </authorList>
    </citation>
    <scope>NUCLEOTIDE SEQUENCE [LARGE SCALE GENOMIC DNA]</scope>
    <source>
        <strain evidence="8">H3</strain>
        <tissue evidence="8">Leaf</tissue>
    </source>
</reference>
<sequence>MEKDGEAGVVGAMAGSTQRWRPGVGALALGQVLSLLITATGVASSRLAFLGIHAPTTQSLCNYILLFIFYGSIFLYQKRRIEVQWYYYALLAIVDVEANYLAVKAYQYTTITSILLLDKGSLLFVLALTWLVLKKRHTLGELGGVIVCMAGVVVLFFSDVQPNSKNGAKELIKGDMMVLAASFLYAISNVIEEVILQKDGFVELTTWLGFFGSIISSCQLCILEIHEIKSIKWNVLEVLPFFGYAISLFTFYTLVPIFLKLNGSTSLNLSLISSDIWATLVKKFIYRQKIGMLYYFALSIVGLGLIIHSSFNQRQRLEYPVDSMQIKQHKDELPLHKIHSSNQSPSLQDEIHC</sequence>
<comment type="caution">
    <text evidence="8">The sequence shown here is derived from an EMBL/GenBank/DDBJ whole genome shotgun (WGS) entry which is preliminary data.</text>
</comment>
<dbReference type="InterPro" id="IPR009262">
    <property type="entry name" value="SLC35_F1/F2/F6"/>
</dbReference>